<sequence>MTLLPIRPVLSVANGDTYPSRLFQYYLEHETPEETSLRVLRGTDSRPPAESPSPKLSMHFSLRAGPQRNTWWWSPERPYMQRPQNVAYYNLNPFGLRFGKREQNMLAGFKQHIPVKPGPVGLFN</sequence>
<gene>
    <name evidence="2" type="primary">kiss-1</name>
</gene>
<dbReference type="InterPro" id="IPR020207">
    <property type="entry name" value="Metastasis-suppressor_KiSS-1"/>
</dbReference>
<proteinExistence type="evidence at transcript level"/>
<reference evidence="2" key="1">
    <citation type="submission" date="2018-08" db="EMBL/GenBank/DDBJ databases">
        <authorList>
            <person name="Saha S."/>
            <person name="Gupta B.B.P."/>
        </authorList>
    </citation>
    <scope>NUCLEOTIDE SEQUENCE</scope>
    <source>
        <tissue evidence="2">Brain</tissue>
    </source>
</reference>
<dbReference type="EMBL" id="MH718996">
    <property type="protein sequence ID" value="QBX88885.1"/>
    <property type="molecule type" value="mRNA"/>
</dbReference>
<dbReference type="GO" id="GO:0007204">
    <property type="term" value="P:positive regulation of cytosolic calcium ion concentration"/>
    <property type="evidence" value="ECO:0007669"/>
    <property type="project" value="TreeGrafter"/>
</dbReference>
<feature type="region of interest" description="Disordered" evidence="1">
    <location>
        <begin position="34"/>
        <end position="60"/>
    </location>
</feature>
<dbReference type="PANTHER" id="PTHR16955">
    <property type="entry name" value="METASTASIS-SUPPRESSOR KISS-1"/>
    <property type="match status" value="1"/>
</dbReference>
<evidence type="ECO:0000313" key="2">
    <source>
        <dbReference type="EMBL" id="QBX88885.1"/>
    </source>
</evidence>
<name>A0A4P1LWX7_CLAMG</name>
<dbReference type="PANTHER" id="PTHR16955:SF6">
    <property type="entry name" value="METASTASIS-SUPPRESSOR KISS-1"/>
    <property type="match status" value="1"/>
</dbReference>
<feature type="compositionally biased region" description="Basic and acidic residues" evidence="1">
    <location>
        <begin position="34"/>
        <end position="44"/>
    </location>
</feature>
<protein>
    <submittedName>
        <fullName evidence="2">Kisspeptin-1</fullName>
    </submittedName>
</protein>
<dbReference type="GO" id="GO:0007186">
    <property type="term" value="P:G protein-coupled receptor signaling pathway"/>
    <property type="evidence" value="ECO:0007669"/>
    <property type="project" value="TreeGrafter"/>
</dbReference>
<organism evidence="2">
    <name type="scientific">Clarias magur</name>
    <name type="common">Asian catfish</name>
    <name type="synonym">Macropteronotus magur</name>
    <dbReference type="NCBI Taxonomy" id="1594786"/>
    <lineage>
        <taxon>Eukaryota</taxon>
        <taxon>Metazoa</taxon>
        <taxon>Chordata</taxon>
        <taxon>Craniata</taxon>
        <taxon>Vertebrata</taxon>
        <taxon>Euteleostomi</taxon>
        <taxon>Actinopterygii</taxon>
        <taxon>Neopterygii</taxon>
        <taxon>Teleostei</taxon>
        <taxon>Ostariophysi</taxon>
        <taxon>Siluriformes</taxon>
        <taxon>Clariidae</taxon>
        <taxon>Clarias</taxon>
    </lineage>
</organism>
<dbReference type="AlphaFoldDB" id="A0A4P1LWX7"/>
<accession>A0A4P1LWX7</accession>
<dbReference type="GO" id="GO:0031773">
    <property type="term" value="F:kisspeptin receptor binding"/>
    <property type="evidence" value="ECO:0007669"/>
    <property type="project" value="TreeGrafter"/>
</dbReference>
<evidence type="ECO:0000256" key="1">
    <source>
        <dbReference type="SAM" id="MobiDB-lite"/>
    </source>
</evidence>